<dbReference type="InterPro" id="IPR003869">
    <property type="entry name" value="Polysac_CapD-like"/>
</dbReference>
<dbReference type="CDD" id="cd05237">
    <property type="entry name" value="UDP_invert_4-6DH_SDR_e"/>
    <property type="match status" value="1"/>
</dbReference>
<comment type="similarity">
    <text evidence="1">Belongs to the polysaccharide synthase family.</text>
</comment>
<comment type="caution">
    <text evidence="3">The sequence shown here is derived from an EMBL/GenBank/DDBJ whole genome shotgun (WGS) entry which is preliminary data.</text>
</comment>
<dbReference type="PANTHER" id="PTHR43318">
    <property type="entry name" value="UDP-N-ACETYLGLUCOSAMINE 4,6-DEHYDRATASE"/>
    <property type="match status" value="1"/>
</dbReference>
<dbReference type="PANTHER" id="PTHR43318:SF1">
    <property type="entry name" value="POLYSACCHARIDE BIOSYNTHESIS PROTEIN EPSC-RELATED"/>
    <property type="match status" value="1"/>
</dbReference>
<evidence type="ECO:0000256" key="1">
    <source>
        <dbReference type="ARBA" id="ARBA00007430"/>
    </source>
</evidence>
<dbReference type="EMBL" id="JAQQKX010000002">
    <property type="protein sequence ID" value="MDC7682524.1"/>
    <property type="molecule type" value="Genomic_DNA"/>
</dbReference>
<evidence type="ECO:0000259" key="2">
    <source>
        <dbReference type="Pfam" id="PF02719"/>
    </source>
</evidence>
<gene>
    <name evidence="3" type="ORF">PQU92_04505</name>
</gene>
<dbReference type="InterPro" id="IPR051203">
    <property type="entry name" value="Polysaccharide_Synthase-Rel"/>
</dbReference>
<evidence type="ECO:0000313" key="4">
    <source>
        <dbReference type="Proteomes" id="UP001214854"/>
    </source>
</evidence>
<dbReference type="Gene3D" id="3.40.50.720">
    <property type="entry name" value="NAD(P)-binding Rossmann-like Domain"/>
    <property type="match status" value="1"/>
</dbReference>
<organism evidence="3 4">
    <name type="scientific">Asticcacaulis aquaticus</name>
    <dbReference type="NCBI Taxonomy" id="2984212"/>
    <lineage>
        <taxon>Bacteria</taxon>
        <taxon>Pseudomonadati</taxon>
        <taxon>Pseudomonadota</taxon>
        <taxon>Alphaproteobacteria</taxon>
        <taxon>Caulobacterales</taxon>
        <taxon>Caulobacteraceae</taxon>
        <taxon>Asticcacaulis</taxon>
    </lineage>
</organism>
<dbReference type="Proteomes" id="UP001214854">
    <property type="component" value="Unassembled WGS sequence"/>
</dbReference>
<sequence>MAIFNYRILRFLAKSGLLGRRNVKLSLADPNDQISYKSLLHRPQVHLDHDALRGFYAGKRILITGGGGSIGSEIARQALHLGAAHVILIDHSELALYDVEQSLRYEFGKPGHKLEVTPILCSIRRKARLEAIFVDQRPDVIFHAAALKHVPMVEINPSEGVLTNVMGTQYVIDAARAANVKQLVLISSDKAVAPASMMGATKRLAEHLISSQMGHLNQACVVRFGNVLGSTGSVVPLFRTQIERGGPITLTDAAVERFFMTIYEAVQLVMTAAMHNATNATEKSSLYILEMGSPIKIYDLARNMIEMYGLKVDKDIKIVLTGLRDGEKITEALLDDNEIREPLRPGIFKVMNQHMDLHLSADAMSELFTLAEQGEDLFVKAQVFRFVKTLRDHPARAAQTEEV</sequence>
<feature type="domain" description="Polysaccharide biosynthesis protein CapD-like" evidence="2">
    <location>
        <begin position="61"/>
        <end position="341"/>
    </location>
</feature>
<dbReference type="SUPFAM" id="SSF51735">
    <property type="entry name" value="NAD(P)-binding Rossmann-fold domains"/>
    <property type="match status" value="1"/>
</dbReference>
<dbReference type="Pfam" id="PF02719">
    <property type="entry name" value="Polysacc_synt_2"/>
    <property type="match status" value="1"/>
</dbReference>
<dbReference type="InterPro" id="IPR036291">
    <property type="entry name" value="NAD(P)-bd_dom_sf"/>
</dbReference>
<proteinExistence type="inferred from homology"/>
<dbReference type="RefSeq" id="WP_272747010.1">
    <property type="nucleotide sequence ID" value="NZ_JAQQKX010000002.1"/>
</dbReference>
<evidence type="ECO:0000313" key="3">
    <source>
        <dbReference type="EMBL" id="MDC7682524.1"/>
    </source>
</evidence>
<name>A0ABT5HRB5_9CAUL</name>
<reference evidence="3 4" key="1">
    <citation type="submission" date="2023-01" db="EMBL/GenBank/DDBJ databases">
        <title>Novel species of the genus Asticcacaulis isolated from rivers.</title>
        <authorList>
            <person name="Lu H."/>
        </authorList>
    </citation>
    <scope>NUCLEOTIDE SEQUENCE [LARGE SCALE GENOMIC DNA]</scope>
    <source>
        <strain evidence="3 4">BYS171W</strain>
    </source>
</reference>
<keyword evidence="4" id="KW-1185">Reference proteome</keyword>
<protein>
    <submittedName>
        <fullName evidence="3">Polysaccharide biosynthesis protein</fullName>
    </submittedName>
</protein>
<accession>A0ABT5HRB5</accession>